<evidence type="ECO:0000259" key="12">
    <source>
        <dbReference type="Pfam" id="PF07715"/>
    </source>
</evidence>
<evidence type="ECO:0000256" key="2">
    <source>
        <dbReference type="ARBA" id="ARBA00022448"/>
    </source>
</evidence>
<evidence type="ECO:0000256" key="5">
    <source>
        <dbReference type="ARBA" id="ARBA00023077"/>
    </source>
</evidence>
<keyword evidence="3 8" id="KW-1134">Transmembrane beta strand</keyword>
<dbReference type="InterPro" id="IPR000531">
    <property type="entry name" value="Beta-barrel_TonB"/>
</dbReference>
<keyword evidence="6 8" id="KW-0472">Membrane</keyword>
<proteinExistence type="inferred from homology"/>
<dbReference type="Proteomes" id="UP001201549">
    <property type="component" value="Unassembled WGS sequence"/>
</dbReference>
<dbReference type="Pfam" id="PF00593">
    <property type="entry name" value="TonB_dep_Rec_b-barrel"/>
    <property type="match status" value="1"/>
</dbReference>
<dbReference type="Pfam" id="PF07715">
    <property type="entry name" value="Plug"/>
    <property type="match status" value="1"/>
</dbReference>
<evidence type="ECO:0000256" key="1">
    <source>
        <dbReference type="ARBA" id="ARBA00004571"/>
    </source>
</evidence>
<keyword evidence="4 8" id="KW-0812">Transmembrane</keyword>
<feature type="domain" description="TonB-dependent receptor-like beta-barrel" evidence="11">
    <location>
        <begin position="387"/>
        <end position="835"/>
    </location>
</feature>
<dbReference type="InterPro" id="IPR037066">
    <property type="entry name" value="Plug_dom_sf"/>
</dbReference>
<dbReference type="Gene3D" id="2.40.170.20">
    <property type="entry name" value="TonB-dependent receptor, beta-barrel domain"/>
    <property type="match status" value="1"/>
</dbReference>
<feature type="signal peptide" evidence="10">
    <location>
        <begin position="1"/>
        <end position="31"/>
    </location>
</feature>
<sequence length="872" mass="94788">MLKFNKLSSAVKWSLVAAATGSSFASVSAVAADDGANKVERIEVTGSRIQRQDMESASPVTTIDAAAISAQGYSSVDQLLQDQTSMAGAALGSTSNNGSGGSAQVDLRGMGASRTLVLLNGRRMVSSGVGADSAVDLNTIPVAMIQRVEILKDGASAVYGSDAIAGVVNIITKKDFDGFQLDAKSSTTDEGDGQTYSLSALYGFNTDNGGNYTFGAAFTKRNGIIQSDRDWTEKGASSLTPQGGLQGQRFDANGNVVLDPENDNKPVPQMKQYENGEWVPLQGYDFTPFSWYQTPSKRYSVFANMTQELGDDMVLSGELLYTKRKSDQMMAPEPANLFLDACTNSVTSNCVNLTPAMTAAGIAPDENNGKVNFRRRTSEVGPRMYGQDTDTYRASIDLQGYTSAGNGMTWDVSYTYGKNKAKSWVGNSINATLMSQNILENQDAWFTGQPMSQETADAISFTENDRGGNEQHDVQANLSGDLFQVSGGAVSFAIGGEYRYEEGYFTPDEVVQAGDSSSAQQDPTKGHYDVISFYQEVSVPFTEKLTGDFAFRYDEYDTFGKASTWKVGLTYRATDELMLRGVVATGFRAPNVSELYAGNSGSFDYLTDPWGQNFDPQIKVNRTSDPNLKPEESESFTAGLVYSPSFLDGFSTTIDYWKFNISDAITRVDVQDRLKACYAGEQAACSTINVPWDEAQGRGNGDLTNLTSALTNVGSVKTSGVDINFNYKFDALGLDWAINNDATYLIGYEQDGIDYEGTIDGNFGGYAKWRNNFSISVSQDDWSVMYYNRYIDAMNDEYTEDGVLNIDHATSVFYHNIVATYHFTDGFSLSAGVKNFTNEDPTYVSNGTAGGTSPEVYDVIGRQIYGNVTYKF</sequence>
<reference evidence="14" key="1">
    <citation type="submission" date="2023-07" db="EMBL/GenBank/DDBJ databases">
        <title>Shewanella mangrovi sp. nov., an acetaldehyde- degrading bacterium isolated from mangrove sediment.</title>
        <authorList>
            <person name="Liu Y."/>
        </authorList>
    </citation>
    <scope>NUCLEOTIDE SEQUENCE [LARGE SCALE GENOMIC DNA]</scope>
    <source>
        <strain evidence="14">C32</strain>
    </source>
</reference>
<comment type="similarity">
    <text evidence="8 9">Belongs to the TonB-dependent receptor family.</text>
</comment>
<keyword evidence="7 8" id="KW-0998">Cell outer membrane</keyword>
<protein>
    <submittedName>
        <fullName evidence="13">TonB-dependent receptor</fullName>
    </submittedName>
</protein>
<evidence type="ECO:0000256" key="7">
    <source>
        <dbReference type="ARBA" id="ARBA00023237"/>
    </source>
</evidence>
<comment type="caution">
    <text evidence="13">The sequence shown here is derived from an EMBL/GenBank/DDBJ whole genome shotgun (WGS) entry which is preliminary data.</text>
</comment>
<dbReference type="InterPro" id="IPR036942">
    <property type="entry name" value="Beta-barrel_TonB_sf"/>
</dbReference>
<gene>
    <name evidence="13" type="ORF">L9G74_19570</name>
</gene>
<evidence type="ECO:0000256" key="9">
    <source>
        <dbReference type="RuleBase" id="RU003357"/>
    </source>
</evidence>
<keyword evidence="14" id="KW-1185">Reference proteome</keyword>
<evidence type="ECO:0000313" key="13">
    <source>
        <dbReference type="EMBL" id="MCS4558642.1"/>
    </source>
</evidence>
<feature type="domain" description="TonB-dependent receptor plug" evidence="12">
    <location>
        <begin position="54"/>
        <end position="167"/>
    </location>
</feature>
<evidence type="ECO:0000313" key="14">
    <source>
        <dbReference type="Proteomes" id="UP001201549"/>
    </source>
</evidence>
<feature type="chain" id="PRO_5047332915" evidence="10">
    <location>
        <begin position="32"/>
        <end position="872"/>
    </location>
</feature>
<dbReference type="EMBL" id="JAKOGG010000024">
    <property type="protein sequence ID" value="MCS4558642.1"/>
    <property type="molecule type" value="Genomic_DNA"/>
</dbReference>
<organism evidence="13 14">
    <name type="scientific">Shewanella electrica</name>
    <dbReference type="NCBI Taxonomy" id="515560"/>
    <lineage>
        <taxon>Bacteria</taxon>
        <taxon>Pseudomonadati</taxon>
        <taxon>Pseudomonadota</taxon>
        <taxon>Gammaproteobacteria</taxon>
        <taxon>Alteromonadales</taxon>
        <taxon>Shewanellaceae</taxon>
        <taxon>Shewanella</taxon>
    </lineage>
</organism>
<keyword evidence="10" id="KW-0732">Signal</keyword>
<evidence type="ECO:0000256" key="6">
    <source>
        <dbReference type="ARBA" id="ARBA00023136"/>
    </source>
</evidence>
<keyword evidence="13" id="KW-0675">Receptor</keyword>
<dbReference type="Gene3D" id="2.170.130.10">
    <property type="entry name" value="TonB-dependent receptor, plug domain"/>
    <property type="match status" value="1"/>
</dbReference>
<dbReference type="RefSeq" id="WP_238898459.1">
    <property type="nucleotide sequence ID" value="NZ_JAKOGG010000024.1"/>
</dbReference>
<name>A0ABT2FQL1_9GAMM</name>
<accession>A0ABT2FQL1</accession>
<dbReference type="InterPro" id="IPR039426">
    <property type="entry name" value="TonB-dep_rcpt-like"/>
</dbReference>
<evidence type="ECO:0000256" key="8">
    <source>
        <dbReference type="PROSITE-ProRule" id="PRU01360"/>
    </source>
</evidence>
<dbReference type="PANTHER" id="PTHR47234:SF2">
    <property type="entry name" value="TONB-DEPENDENT RECEPTOR"/>
    <property type="match status" value="1"/>
</dbReference>
<keyword evidence="5 9" id="KW-0798">TonB box</keyword>
<evidence type="ECO:0000256" key="4">
    <source>
        <dbReference type="ARBA" id="ARBA00022692"/>
    </source>
</evidence>
<evidence type="ECO:0000256" key="10">
    <source>
        <dbReference type="SAM" id="SignalP"/>
    </source>
</evidence>
<dbReference type="InterPro" id="IPR012910">
    <property type="entry name" value="Plug_dom"/>
</dbReference>
<evidence type="ECO:0000259" key="11">
    <source>
        <dbReference type="Pfam" id="PF00593"/>
    </source>
</evidence>
<dbReference type="SUPFAM" id="SSF56935">
    <property type="entry name" value="Porins"/>
    <property type="match status" value="1"/>
</dbReference>
<dbReference type="CDD" id="cd01347">
    <property type="entry name" value="ligand_gated_channel"/>
    <property type="match status" value="1"/>
</dbReference>
<dbReference type="PANTHER" id="PTHR47234">
    <property type="match status" value="1"/>
</dbReference>
<dbReference type="PROSITE" id="PS52016">
    <property type="entry name" value="TONB_DEPENDENT_REC_3"/>
    <property type="match status" value="1"/>
</dbReference>
<evidence type="ECO:0000256" key="3">
    <source>
        <dbReference type="ARBA" id="ARBA00022452"/>
    </source>
</evidence>
<keyword evidence="2 8" id="KW-0813">Transport</keyword>
<comment type="subcellular location">
    <subcellularLocation>
        <location evidence="1 8">Cell outer membrane</location>
        <topology evidence="1 8">Multi-pass membrane protein</topology>
    </subcellularLocation>
</comment>